<dbReference type="AlphaFoldDB" id="A0A1C2J2G8"/>
<dbReference type="Gene3D" id="3.30.70.270">
    <property type="match status" value="1"/>
</dbReference>
<dbReference type="InterPro" id="IPR043128">
    <property type="entry name" value="Rev_trsase/Diguanyl_cyclase"/>
</dbReference>
<evidence type="ECO:0008006" key="6">
    <source>
        <dbReference type="Google" id="ProtNLM"/>
    </source>
</evidence>
<dbReference type="Gene3D" id="3.30.450.20">
    <property type="entry name" value="PAS domain"/>
    <property type="match status" value="2"/>
</dbReference>
<protein>
    <recommendedName>
        <fullName evidence="6">Diguanylate cyclase</fullName>
    </recommendedName>
</protein>
<dbReference type="InterPro" id="IPR052163">
    <property type="entry name" value="DGC-Regulatory_Protein"/>
</dbReference>
<dbReference type="PROSITE" id="PS50887">
    <property type="entry name" value="GGDEF"/>
    <property type="match status" value="1"/>
</dbReference>
<dbReference type="InterPro" id="IPR035965">
    <property type="entry name" value="PAS-like_dom_sf"/>
</dbReference>
<dbReference type="InterPro" id="IPR000014">
    <property type="entry name" value="PAS"/>
</dbReference>
<dbReference type="Proteomes" id="UP000095008">
    <property type="component" value="Unassembled WGS sequence"/>
</dbReference>
<dbReference type="CDD" id="cd00130">
    <property type="entry name" value="PAS"/>
    <property type="match status" value="2"/>
</dbReference>
<dbReference type="SUPFAM" id="SSF55785">
    <property type="entry name" value="PYP-like sensor domain (PAS domain)"/>
    <property type="match status" value="2"/>
</dbReference>
<name>A0A1C2J2G8_ACITH</name>
<organism evidence="4 5">
    <name type="scientific">Acidithiobacillus thiooxidans</name>
    <name type="common">Thiobacillus thiooxidans</name>
    <dbReference type="NCBI Taxonomy" id="930"/>
    <lineage>
        <taxon>Bacteria</taxon>
        <taxon>Pseudomonadati</taxon>
        <taxon>Pseudomonadota</taxon>
        <taxon>Acidithiobacillia</taxon>
        <taxon>Acidithiobacillales</taxon>
        <taxon>Acidithiobacillaceae</taxon>
        <taxon>Acidithiobacillus</taxon>
    </lineage>
</organism>
<dbReference type="CDD" id="cd01949">
    <property type="entry name" value="GGDEF"/>
    <property type="match status" value="1"/>
</dbReference>
<dbReference type="GO" id="GO:0003824">
    <property type="term" value="F:catalytic activity"/>
    <property type="evidence" value="ECO:0007669"/>
    <property type="project" value="UniProtKB-ARBA"/>
</dbReference>
<evidence type="ECO:0000259" key="2">
    <source>
        <dbReference type="PROSITE" id="PS50113"/>
    </source>
</evidence>
<dbReference type="EMBL" id="LWRY01000252">
    <property type="protein sequence ID" value="OCX68726.1"/>
    <property type="molecule type" value="Genomic_DNA"/>
</dbReference>
<evidence type="ECO:0000313" key="5">
    <source>
        <dbReference type="Proteomes" id="UP000095008"/>
    </source>
</evidence>
<dbReference type="RefSeq" id="WP_065974487.1">
    <property type="nucleotide sequence ID" value="NZ_LWRY01000252.1"/>
</dbReference>
<dbReference type="FunFam" id="3.30.70.270:FF:000001">
    <property type="entry name" value="Diguanylate cyclase domain protein"/>
    <property type="match status" value="1"/>
</dbReference>
<gene>
    <name evidence="4" type="ORF">A6M23_17310</name>
</gene>
<keyword evidence="5" id="KW-1185">Reference proteome</keyword>
<dbReference type="PANTHER" id="PTHR46663:SF4">
    <property type="entry name" value="DIGUANYLATE CYCLASE DGCT-RELATED"/>
    <property type="match status" value="1"/>
</dbReference>
<dbReference type="Pfam" id="PF13426">
    <property type="entry name" value="PAS_9"/>
    <property type="match status" value="2"/>
</dbReference>
<dbReference type="InterPro" id="IPR001610">
    <property type="entry name" value="PAC"/>
</dbReference>
<dbReference type="PROSITE" id="PS50112">
    <property type="entry name" value="PAS"/>
    <property type="match status" value="1"/>
</dbReference>
<dbReference type="InterPro" id="IPR000160">
    <property type="entry name" value="GGDEF_dom"/>
</dbReference>
<accession>A0A1C2J2G8</accession>
<dbReference type="InterPro" id="IPR000700">
    <property type="entry name" value="PAS-assoc_C"/>
</dbReference>
<sequence length="431" mass="48777">MKYPEKRDELDAQTIQEILNSFPTLELLQQHPIPHALTHNRKLLFVNKSAVKLFDGDNSDHFLGKDITSFIHPLDHGRILNRLEILNDEKTKNNPTEARVYTLNGKIKHIISVSSLIEIAGHTLVLAAATELSEEMGHEISQSEQNFQRLFENMLDVFYRTDSEQNLTLVGPAALGVLGYLPEEVIGLPASSFYFDPQARANIVTAVKKHGKVQNFPARLKHKDGHIVDVEITSSAIYSEDKQFLGMEGLFRDVSEQVVIKEKLHRLATIDELTGILNRRAFLEKANHLIKHLRRQPEYSLLAVIDLDKFKPINDRYGHLSGDRVLKVFVSLFKETLRETDVFGRLGGDEFAIIFRKCTMTEGLEILERIQEKMQKISIRLSDNEVSISASIGLTELHEEDLPFSLALARADRALYQAKQNGGAHVAMLLS</sequence>
<comment type="caution">
    <text evidence="4">The sequence shown here is derived from an EMBL/GenBank/DDBJ whole genome shotgun (WGS) entry which is preliminary data.</text>
</comment>
<reference evidence="4" key="1">
    <citation type="journal article" date="2016" name="Int. J. Mol. Sci.">
        <title>Comparative genomics of the extreme acidophile Acidithiobacillus thiooxidans reveals intraspecific divergence and niche adaptation.</title>
        <authorList>
            <person name="Zhang X."/>
            <person name="Feng X."/>
            <person name="Tao J."/>
            <person name="Ma L."/>
            <person name="Xiao Y."/>
            <person name="Liang Y."/>
            <person name="Liu X."/>
            <person name="Yin H."/>
        </authorList>
    </citation>
    <scope>NUCLEOTIDE SEQUENCE [LARGE SCALE GENOMIC DNA]</scope>
    <source>
        <strain evidence="4">DXS-W</strain>
    </source>
</reference>
<evidence type="ECO:0000259" key="1">
    <source>
        <dbReference type="PROSITE" id="PS50112"/>
    </source>
</evidence>
<dbReference type="SMART" id="SM00086">
    <property type="entry name" value="PAC"/>
    <property type="match status" value="2"/>
</dbReference>
<dbReference type="SUPFAM" id="SSF55073">
    <property type="entry name" value="Nucleotide cyclase"/>
    <property type="match status" value="1"/>
</dbReference>
<evidence type="ECO:0000313" key="4">
    <source>
        <dbReference type="EMBL" id="OCX68726.1"/>
    </source>
</evidence>
<feature type="domain" description="PAS" evidence="1">
    <location>
        <begin position="143"/>
        <end position="209"/>
    </location>
</feature>
<feature type="domain" description="GGDEF" evidence="3">
    <location>
        <begin position="298"/>
        <end position="431"/>
    </location>
</feature>
<dbReference type="NCBIfam" id="TIGR00229">
    <property type="entry name" value="sensory_box"/>
    <property type="match status" value="1"/>
</dbReference>
<dbReference type="PROSITE" id="PS50113">
    <property type="entry name" value="PAC"/>
    <property type="match status" value="1"/>
</dbReference>
<dbReference type="Pfam" id="PF00990">
    <property type="entry name" value="GGDEF"/>
    <property type="match status" value="1"/>
</dbReference>
<feature type="domain" description="PAC" evidence="2">
    <location>
        <begin position="214"/>
        <end position="266"/>
    </location>
</feature>
<dbReference type="InterPro" id="IPR029787">
    <property type="entry name" value="Nucleotide_cyclase"/>
</dbReference>
<dbReference type="SMART" id="SM00267">
    <property type="entry name" value="GGDEF"/>
    <property type="match status" value="1"/>
</dbReference>
<proteinExistence type="predicted"/>
<dbReference type="PANTHER" id="PTHR46663">
    <property type="entry name" value="DIGUANYLATE CYCLASE DGCT-RELATED"/>
    <property type="match status" value="1"/>
</dbReference>
<dbReference type="SMART" id="SM00091">
    <property type="entry name" value="PAS"/>
    <property type="match status" value="2"/>
</dbReference>
<dbReference type="NCBIfam" id="TIGR00254">
    <property type="entry name" value="GGDEF"/>
    <property type="match status" value="1"/>
</dbReference>
<evidence type="ECO:0000259" key="3">
    <source>
        <dbReference type="PROSITE" id="PS50887"/>
    </source>
</evidence>